<evidence type="ECO:0000313" key="1">
    <source>
        <dbReference type="EMBL" id="KMT58772.1"/>
    </source>
</evidence>
<name>A0A0J8G7X6_9LIST</name>
<dbReference type="OrthoDB" id="9850757at2"/>
<evidence type="ECO:0000313" key="2">
    <source>
        <dbReference type="Proteomes" id="UP000052258"/>
    </source>
</evidence>
<dbReference type="Gene3D" id="1.25.10.10">
    <property type="entry name" value="Leucine-rich Repeat Variant"/>
    <property type="match status" value="1"/>
</dbReference>
<comment type="caution">
    <text evidence="1">The sequence shown here is derived from an EMBL/GenBank/DDBJ whole genome shotgun (WGS) entry which is preliminary data.</text>
</comment>
<organism evidence="1 2">
    <name type="scientific">Listeria fleischmannii 1991</name>
    <dbReference type="NCBI Taxonomy" id="1430899"/>
    <lineage>
        <taxon>Bacteria</taxon>
        <taxon>Bacillati</taxon>
        <taxon>Bacillota</taxon>
        <taxon>Bacilli</taxon>
        <taxon>Bacillales</taxon>
        <taxon>Listeriaceae</taxon>
        <taxon>Listeria</taxon>
    </lineage>
</organism>
<sequence>MITNEKILQIDSMDAKQLLKELKKTPINNEYFGVHILLLNELSKFSKGKTVEKTLLEFTESEYPVLRATAFDALLKNGHKQVIHAAIKHLEDEQKVVIRCIELLGYHNKKQIVPRLIGFLKDEREWVRFYSAINLGVLLENSNKVLNVYIHQENNPVVLVGLYYGIAYQVTEDQEYIRLIDQIGQILLETEKGEYKMTIIDILADLAYPEYQNNVFTIYNEFTKKETDEKTKNYITGAIQLIKNRNS</sequence>
<accession>A0A0J8G7X6</accession>
<dbReference type="InterPro" id="IPR016024">
    <property type="entry name" value="ARM-type_fold"/>
</dbReference>
<dbReference type="AlphaFoldDB" id="A0A0J8G7X6"/>
<proteinExistence type="predicted"/>
<dbReference type="EMBL" id="AZHO01000024">
    <property type="protein sequence ID" value="KMT58772.1"/>
    <property type="molecule type" value="Genomic_DNA"/>
</dbReference>
<reference evidence="1 2" key="1">
    <citation type="journal article" date="2015" name="Genome Biol. Evol.">
        <title>Comparative Genomics of Listeria Sensu Lato: Genus-Wide Differences in Evolutionary Dynamics and the Progressive Gain of Complex, Potentially Pathogenicity-Related Traits through Lateral Gene Transfer.</title>
        <authorList>
            <person name="Chiara M."/>
            <person name="Caruso M."/>
            <person name="D'Erchia A.M."/>
            <person name="Manzari C."/>
            <person name="Fraccalvieri R."/>
            <person name="Goffredo E."/>
            <person name="Latorre L."/>
            <person name="Miccolupo A."/>
            <person name="Padalino I."/>
            <person name="Santagada G."/>
            <person name="Chiocco D."/>
            <person name="Pesole G."/>
            <person name="Horner D.S."/>
            <person name="Parisi A."/>
        </authorList>
    </citation>
    <scope>NUCLEOTIDE SEQUENCE [LARGE SCALE GENOMIC DNA]</scope>
    <source>
        <strain evidence="1 2">1991</strain>
    </source>
</reference>
<gene>
    <name evidence="1" type="ORF">X560_1988</name>
</gene>
<dbReference type="PATRIC" id="fig|1430899.3.peg.2036"/>
<protein>
    <submittedName>
        <fullName evidence="1">HEAT repeat-containing protein</fullName>
    </submittedName>
</protein>
<dbReference type="Proteomes" id="UP000052258">
    <property type="component" value="Unassembled WGS sequence"/>
</dbReference>
<dbReference type="InterPro" id="IPR011989">
    <property type="entry name" value="ARM-like"/>
</dbReference>
<keyword evidence="2" id="KW-1185">Reference proteome</keyword>
<dbReference type="RefSeq" id="WP_059140140.1">
    <property type="nucleotide sequence ID" value="NZ_KQ130617.1"/>
</dbReference>
<dbReference type="SUPFAM" id="SSF48371">
    <property type="entry name" value="ARM repeat"/>
    <property type="match status" value="1"/>
</dbReference>